<evidence type="ECO:0000256" key="1">
    <source>
        <dbReference type="ARBA" id="ARBA00004651"/>
    </source>
</evidence>
<feature type="transmembrane region" description="Helical" evidence="9">
    <location>
        <begin position="39"/>
        <end position="57"/>
    </location>
</feature>
<feature type="transmembrane region" description="Helical" evidence="9">
    <location>
        <begin position="508"/>
        <end position="526"/>
    </location>
</feature>
<dbReference type="GO" id="GO:0005886">
    <property type="term" value="C:plasma membrane"/>
    <property type="evidence" value="ECO:0007669"/>
    <property type="project" value="UniProtKB-SubCell"/>
</dbReference>
<comment type="subcellular location">
    <subcellularLocation>
        <location evidence="1 9">Cell membrane</location>
        <topology evidence="1 9">Multi-pass membrane protein</topology>
    </subcellularLocation>
</comment>
<accession>A0A3Q8XL55</accession>
<evidence type="ECO:0000256" key="6">
    <source>
        <dbReference type="ARBA" id="ARBA00022989"/>
    </source>
</evidence>
<protein>
    <recommendedName>
        <fullName evidence="9">Apolipoprotein N-acyltransferase</fullName>
        <shortName evidence="9">ALP N-acyltransferase</shortName>
        <ecNumber evidence="9">2.3.1.269</ecNumber>
    </recommendedName>
</protein>
<keyword evidence="11" id="KW-0449">Lipoprotein</keyword>
<dbReference type="Pfam" id="PF20154">
    <property type="entry name" value="LNT_N"/>
    <property type="match status" value="1"/>
</dbReference>
<keyword evidence="7 9" id="KW-0472">Membrane</keyword>
<feature type="transmembrane region" description="Helical" evidence="9">
    <location>
        <begin position="209"/>
        <end position="229"/>
    </location>
</feature>
<comment type="pathway">
    <text evidence="9">Protein modification; lipoprotein biosynthesis (N-acyl transfer).</text>
</comment>
<feature type="transmembrane region" description="Helical" evidence="9">
    <location>
        <begin position="12"/>
        <end position="33"/>
    </location>
</feature>
<dbReference type="SUPFAM" id="SSF56317">
    <property type="entry name" value="Carbon-nitrogen hydrolase"/>
    <property type="match status" value="1"/>
</dbReference>
<dbReference type="HAMAP" id="MF_01148">
    <property type="entry name" value="Lnt"/>
    <property type="match status" value="1"/>
</dbReference>
<dbReference type="InterPro" id="IPR045378">
    <property type="entry name" value="LNT_N"/>
</dbReference>
<dbReference type="InterPro" id="IPR036526">
    <property type="entry name" value="C-N_Hydrolase_sf"/>
</dbReference>
<evidence type="ECO:0000256" key="9">
    <source>
        <dbReference type="HAMAP-Rule" id="MF_01148"/>
    </source>
</evidence>
<dbReference type="GO" id="GO:0016410">
    <property type="term" value="F:N-acyltransferase activity"/>
    <property type="evidence" value="ECO:0007669"/>
    <property type="project" value="UniProtKB-UniRule"/>
</dbReference>
<dbReference type="KEGG" id="abaw:D5400_00270"/>
<feature type="transmembrane region" description="Helical" evidence="9">
    <location>
        <begin position="139"/>
        <end position="162"/>
    </location>
</feature>
<keyword evidence="4 9" id="KW-0808">Transferase</keyword>
<dbReference type="Pfam" id="PF00795">
    <property type="entry name" value="CN_hydrolase"/>
    <property type="match status" value="1"/>
</dbReference>
<gene>
    <name evidence="9" type="primary">lnt</name>
    <name evidence="11" type="ORF">D5400_00270</name>
</gene>
<dbReference type="InterPro" id="IPR004563">
    <property type="entry name" value="Apolipo_AcylTrfase"/>
</dbReference>
<feature type="domain" description="CN hydrolase" evidence="10">
    <location>
        <begin position="246"/>
        <end position="493"/>
    </location>
</feature>
<dbReference type="AlphaFoldDB" id="A0A3Q8XL55"/>
<dbReference type="EC" id="2.3.1.269" evidence="9"/>
<evidence type="ECO:0000256" key="7">
    <source>
        <dbReference type="ARBA" id="ARBA00023136"/>
    </source>
</evidence>
<sequence>MNTLEVFAGSLMLAWGWQRAVIAILAGALAVLALPPFDFFFAMFLTFPILVWLLDGASGNPDRGFLRRLWPAFVTGWYFGFGYFLAGLWWLGNALLVEAESFAWAIPLAVLGLPAFLALFFGMGTAIARILWSDGLGRIAALAFGLALMEWLRSFILTGFPWNTIGYGAMPLPVAMQTAQILGLNGITALSILTFSMPALLATRQHMRLGLALAAALVAAHLGYGAYVLNTATATPAEGAPTIRIVQPSIPQSTKWDEAERDQIFEQHLALTRQAPAEGGPVPSLIVWPETAAPFILTEAPIALEAIAQSLQPGQQLATGAIRMETVPGDGVRYYNAISVIGEDGEIIASADKVHLVPFGEYLPLTDLMSSLGFSAVAQMPESFTPAPATSLLTLPTGTALPLICYEAIFPLELPEGDNTPDFILNVTNDAWYGATPGPYQHFRQAQVRAVELGLPLVRAANNGISAITDSQGRIIEGLGLDAVGVIDAQVPPKTVSNWNNSDRTQNFWLIIVILLLGAATARYGFKRRRID</sequence>
<dbReference type="PROSITE" id="PS50263">
    <property type="entry name" value="CN_HYDROLASE"/>
    <property type="match status" value="1"/>
</dbReference>
<dbReference type="Proteomes" id="UP000268192">
    <property type="component" value="Chromosome"/>
</dbReference>
<comment type="similarity">
    <text evidence="2 9">Belongs to the CN hydrolase family. Apolipoprotein N-acyltransferase subfamily.</text>
</comment>
<dbReference type="NCBIfam" id="TIGR00546">
    <property type="entry name" value="lnt"/>
    <property type="match status" value="1"/>
</dbReference>
<dbReference type="Gene3D" id="3.60.110.10">
    <property type="entry name" value="Carbon-nitrogen hydrolase"/>
    <property type="match status" value="1"/>
</dbReference>
<dbReference type="PANTHER" id="PTHR38686:SF1">
    <property type="entry name" value="APOLIPOPROTEIN N-ACYLTRANSFERASE"/>
    <property type="match status" value="1"/>
</dbReference>
<feature type="transmembrane region" description="Helical" evidence="9">
    <location>
        <begin position="182"/>
        <end position="202"/>
    </location>
</feature>
<evidence type="ECO:0000256" key="5">
    <source>
        <dbReference type="ARBA" id="ARBA00022692"/>
    </source>
</evidence>
<dbReference type="OrthoDB" id="9804277at2"/>
<feature type="transmembrane region" description="Helical" evidence="9">
    <location>
        <begin position="102"/>
        <end position="127"/>
    </location>
</feature>
<dbReference type="GO" id="GO:0042158">
    <property type="term" value="P:lipoprotein biosynthetic process"/>
    <property type="evidence" value="ECO:0007669"/>
    <property type="project" value="UniProtKB-UniRule"/>
</dbReference>
<comment type="catalytic activity">
    <reaction evidence="9">
        <text>N-terminal S-1,2-diacyl-sn-glyceryl-L-cysteinyl-[lipoprotein] + a glycerophospholipid = N-acyl-S-1,2-diacyl-sn-glyceryl-L-cysteinyl-[lipoprotein] + a 2-acyl-sn-glycero-3-phospholipid + H(+)</text>
        <dbReference type="Rhea" id="RHEA:48228"/>
        <dbReference type="Rhea" id="RHEA-COMP:14681"/>
        <dbReference type="Rhea" id="RHEA-COMP:14684"/>
        <dbReference type="ChEBI" id="CHEBI:15378"/>
        <dbReference type="ChEBI" id="CHEBI:136912"/>
        <dbReference type="ChEBI" id="CHEBI:140656"/>
        <dbReference type="ChEBI" id="CHEBI:140657"/>
        <dbReference type="ChEBI" id="CHEBI:140660"/>
        <dbReference type="EC" id="2.3.1.269"/>
    </reaction>
</comment>
<reference evidence="11 12" key="1">
    <citation type="submission" date="2018-09" db="EMBL/GenBank/DDBJ databases">
        <title>Marinorhizobium profundi gen. nov., sp. nov., isolated from a deep-sea sediment sample from the New Britain Trench and proposal of Marinorhizobiaceae fam. nov. in the order Rhizobiales of the class Alphaproteobacteria.</title>
        <authorList>
            <person name="Cao J."/>
        </authorList>
    </citation>
    <scope>NUCLEOTIDE SEQUENCE [LARGE SCALE GENOMIC DNA]</scope>
    <source>
        <strain evidence="11 12">WS11</strain>
    </source>
</reference>
<proteinExistence type="inferred from homology"/>
<organism evidence="11 12">
    <name type="scientific">Georhizobium profundi</name>
    <dbReference type="NCBI Taxonomy" id="2341112"/>
    <lineage>
        <taxon>Bacteria</taxon>
        <taxon>Pseudomonadati</taxon>
        <taxon>Pseudomonadota</taxon>
        <taxon>Alphaproteobacteria</taxon>
        <taxon>Hyphomicrobiales</taxon>
        <taxon>Rhizobiaceae</taxon>
        <taxon>Georhizobium</taxon>
    </lineage>
</organism>
<dbReference type="EMBL" id="CP032509">
    <property type="protein sequence ID" value="AZN69907.1"/>
    <property type="molecule type" value="Genomic_DNA"/>
</dbReference>
<keyword evidence="6 9" id="KW-1133">Transmembrane helix</keyword>
<name>A0A3Q8XL55_9HYPH</name>
<evidence type="ECO:0000256" key="4">
    <source>
        <dbReference type="ARBA" id="ARBA00022679"/>
    </source>
</evidence>
<evidence type="ECO:0000256" key="8">
    <source>
        <dbReference type="ARBA" id="ARBA00023315"/>
    </source>
</evidence>
<keyword evidence="8 9" id="KW-0012">Acyltransferase</keyword>
<keyword evidence="5 9" id="KW-0812">Transmembrane</keyword>
<dbReference type="CDD" id="cd07571">
    <property type="entry name" value="ALP_N-acyl_transferase"/>
    <property type="match status" value="1"/>
</dbReference>
<keyword evidence="12" id="KW-1185">Reference proteome</keyword>
<dbReference type="InterPro" id="IPR003010">
    <property type="entry name" value="C-N_Hydrolase"/>
</dbReference>
<dbReference type="PANTHER" id="PTHR38686">
    <property type="entry name" value="APOLIPOPROTEIN N-ACYLTRANSFERASE"/>
    <property type="match status" value="1"/>
</dbReference>
<evidence type="ECO:0000259" key="10">
    <source>
        <dbReference type="PROSITE" id="PS50263"/>
    </source>
</evidence>
<dbReference type="UniPathway" id="UPA00666"/>
<feature type="transmembrane region" description="Helical" evidence="9">
    <location>
        <begin position="69"/>
        <end position="90"/>
    </location>
</feature>
<comment type="function">
    <text evidence="9">Catalyzes the phospholipid dependent N-acylation of the N-terminal cysteine of apolipoprotein, the last step in lipoprotein maturation.</text>
</comment>
<evidence type="ECO:0000313" key="11">
    <source>
        <dbReference type="EMBL" id="AZN69907.1"/>
    </source>
</evidence>
<keyword evidence="3 9" id="KW-1003">Cell membrane</keyword>
<evidence type="ECO:0000313" key="12">
    <source>
        <dbReference type="Proteomes" id="UP000268192"/>
    </source>
</evidence>
<evidence type="ECO:0000256" key="3">
    <source>
        <dbReference type="ARBA" id="ARBA00022475"/>
    </source>
</evidence>
<evidence type="ECO:0000256" key="2">
    <source>
        <dbReference type="ARBA" id="ARBA00010065"/>
    </source>
</evidence>